<name>A0AAV7RQ29_PLEWA</name>
<gene>
    <name evidence="2" type="ORF">NDU88_005810</name>
</gene>
<dbReference type="Proteomes" id="UP001066276">
    <property type="component" value="Chromosome 5"/>
</dbReference>
<accession>A0AAV7RQ29</accession>
<dbReference type="EMBL" id="JANPWB010000009">
    <property type="protein sequence ID" value="KAJ1153043.1"/>
    <property type="molecule type" value="Genomic_DNA"/>
</dbReference>
<feature type="compositionally biased region" description="Basic and acidic residues" evidence="1">
    <location>
        <begin position="64"/>
        <end position="73"/>
    </location>
</feature>
<proteinExistence type="predicted"/>
<sequence length="84" mass="8867">MQPGDGQAPIELCGRLHRLPYRGVRGAGRADWISLLACTVPPAVSQQALSHRDHTHAAAGGQEVHGDGGEAHHRCQCSLGPRVS</sequence>
<dbReference type="AlphaFoldDB" id="A0AAV7RQ29"/>
<keyword evidence="3" id="KW-1185">Reference proteome</keyword>
<evidence type="ECO:0000313" key="3">
    <source>
        <dbReference type="Proteomes" id="UP001066276"/>
    </source>
</evidence>
<feature type="region of interest" description="Disordered" evidence="1">
    <location>
        <begin position="49"/>
        <end position="84"/>
    </location>
</feature>
<comment type="caution">
    <text evidence="2">The sequence shown here is derived from an EMBL/GenBank/DDBJ whole genome shotgun (WGS) entry which is preliminary data.</text>
</comment>
<reference evidence="2" key="1">
    <citation type="journal article" date="2022" name="bioRxiv">
        <title>Sequencing and chromosome-scale assembly of the giantPleurodeles waltlgenome.</title>
        <authorList>
            <person name="Brown T."/>
            <person name="Elewa A."/>
            <person name="Iarovenko S."/>
            <person name="Subramanian E."/>
            <person name="Araus A.J."/>
            <person name="Petzold A."/>
            <person name="Susuki M."/>
            <person name="Suzuki K.-i.T."/>
            <person name="Hayashi T."/>
            <person name="Toyoda A."/>
            <person name="Oliveira C."/>
            <person name="Osipova E."/>
            <person name="Leigh N.D."/>
            <person name="Simon A."/>
            <person name="Yun M.H."/>
        </authorList>
    </citation>
    <scope>NUCLEOTIDE SEQUENCE</scope>
    <source>
        <strain evidence="2">20211129_DDA</strain>
        <tissue evidence="2">Liver</tissue>
    </source>
</reference>
<evidence type="ECO:0000256" key="1">
    <source>
        <dbReference type="SAM" id="MobiDB-lite"/>
    </source>
</evidence>
<protein>
    <submittedName>
        <fullName evidence="2">Uncharacterized protein</fullName>
    </submittedName>
</protein>
<evidence type="ECO:0000313" key="2">
    <source>
        <dbReference type="EMBL" id="KAJ1153043.1"/>
    </source>
</evidence>
<organism evidence="2 3">
    <name type="scientific">Pleurodeles waltl</name>
    <name type="common">Iberian ribbed newt</name>
    <dbReference type="NCBI Taxonomy" id="8319"/>
    <lineage>
        <taxon>Eukaryota</taxon>
        <taxon>Metazoa</taxon>
        <taxon>Chordata</taxon>
        <taxon>Craniata</taxon>
        <taxon>Vertebrata</taxon>
        <taxon>Euteleostomi</taxon>
        <taxon>Amphibia</taxon>
        <taxon>Batrachia</taxon>
        <taxon>Caudata</taxon>
        <taxon>Salamandroidea</taxon>
        <taxon>Salamandridae</taxon>
        <taxon>Pleurodelinae</taxon>
        <taxon>Pleurodeles</taxon>
    </lineage>
</organism>